<evidence type="ECO:0000313" key="1">
    <source>
        <dbReference type="EMBL" id="CAB4176239.1"/>
    </source>
</evidence>
<name>A0A6J5PWJ5_9CAUD</name>
<sequence length="190" mass="21261">MALTETTKISAINTMLSCIGESPVSSLEAAATADVSMSINILDEVCRDLCSRDWAWNNLTKQTLTKNVSGKIAVPASWVRVDHPTKNVAKRGGFLYNREESTDVFTTDMEDLTAIVLLEWDDMPESARRYAMIRAGRTLVARVVGSEKGVAFTERDESQAWMTLREYESEQSDLNIFNNADVSSNLRRWA</sequence>
<accession>A0A6J5PWJ5</accession>
<proteinExistence type="predicted"/>
<dbReference type="Pfam" id="PF17212">
    <property type="entry name" value="Tube"/>
    <property type="match status" value="1"/>
</dbReference>
<dbReference type="InterPro" id="IPR033767">
    <property type="entry name" value="Tail_Gp11"/>
</dbReference>
<reference evidence="1" key="1">
    <citation type="submission" date="2020-05" db="EMBL/GenBank/DDBJ databases">
        <authorList>
            <person name="Chiriac C."/>
            <person name="Salcher M."/>
            <person name="Ghai R."/>
            <person name="Kavagutti S V."/>
        </authorList>
    </citation>
    <scope>NUCLEOTIDE SEQUENCE</scope>
</reference>
<dbReference type="EMBL" id="LR796934">
    <property type="protein sequence ID" value="CAB4176239.1"/>
    <property type="molecule type" value="Genomic_DNA"/>
</dbReference>
<protein>
    <submittedName>
        <fullName evidence="1">Tail tubular protein A</fullName>
    </submittedName>
</protein>
<gene>
    <name evidence="1" type="ORF">UFOVP995_12</name>
</gene>
<organism evidence="1">
    <name type="scientific">uncultured Caudovirales phage</name>
    <dbReference type="NCBI Taxonomy" id="2100421"/>
    <lineage>
        <taxon>Viruses</taxon>
        <taxon>Duplodnaviria</taxon>
        <taxon>Heunggongvirae</taxon>
        <taxon>Uroviricota</taxon>
        <taxon>Caudoviricetes</taxon>
        <taxon>Peduoviridae</taxon>
        <taxon>Maltschvirus</taxon>
        <taxon>Maltschvirus maltsch</taxon>
    </lineage>
</organism>